<dbReference type="Pfam" id="PF05132">
    <property type="entry name" value="RNA_pol_Rpc4"/>
    <property type="match status" value="1"/>
</dbReference>
<dbReference type="PANTHER" id="PTHR13408">
    <property type="entry name" value="DNA-DIRECTED RNA POLYMERASE III"/>
    <property type="match status" value="1"/>
</dbReference>
<keyword evidence="4" id="KW-0539">Nucleus</keyword>
<dbReference type="InterPro" id="IPR007811">
    <property type="entry name" value="RPC4"/>
</dbReference>
<evidence type="ECO:0000256" key="4">
    <source>
        <dbReference type="ARBA" id="ARBA00023242"/>
    </source>
</evidence>
<accession>A0A1B6I4T2</accession>
<sequence length="412" mass="45705">MCTHIAKDTELNVVCLTRLNGCLYIERVNDLAVVSRTSVLFIDALVESFRFVMMKQKESTKQPLSDINIKTEPGTSTTPVIQRLPSLRPPRDLSLSAYSLPNLNQSKNKKVYVPNLNVQRIKPTGNATIKADPAKPKLAERPERERGRGKKNLIQLNHGVFADGIPGQKNVGRGRPSGGSGDKADNVLRKPTLKLKENFKVDKKEEENTMKQLLRDDFIDDPNLEPDFEKCPITLPLLNCKQDPGLKKRSDQKPVDKKEITTLTDVFCDAAVPDPGFIFLQLPNSMPGLKTEPQTDGSKHSSQPATSTLQPTEIKPENERCLLKTLPGGQIGKLQILKSGRARLVFGDIKMWLEMGTQVAFKQDLVSVELDKDTHTGHMMNLGAVNVRMIATPDWEAMMAAATTTSTDKQST</sequence>
<dbReference type="GO" id="GO:0042797">
    <property type="term" value="P:tRNA transcription by RNA polymerase III"/>
    <property type="evidence" value="ECO:0007669"/>
    <property type="project" value="TreeGrafter"/>
</dbReference>
<feature type="compositionally biased region" description="Basic and acidic residues" evidence="5">
    <location>
        <begin position="132"/>
        <end position="146"/>
    </location>
</feature>
<evidence type="ECO:0000256" key="5">
    <source>
        <dbReference type="SAM" id="MobiDB-lite"/>
    </source>
</evidence>
<feature type="region of interest" description="Disordered" evidence="5">
    <location>
        <begin position="127"/>
        <end position="190"/>
    </location>
</feature>
<evidence type="ECO:0000313" key="6">
    <source>
        <dbReference type="EMBL" id="JAS81914.1"/>
    </source>
</evidence>
<organism evidence="6">
    <name type="scientific">Homalodisca liturata</name>
    <dbReference type="NCBI Taxonomy" id="320908"/>
    <lineage>
        <taxon>Eukaryota</taxon>
        <taxon>Metazoa</taxon>
        <taxon>Ecdysozoa</taxon>
        <taxon>Arthropoda</taxon>
        <taxon>Hexapoda</taxon>
        <taxon>Insecta</taxon>
        <taxon>Pterygota</taxon>
        <taxon>Neoptera</taxon>
        <taxon>Paraneoptera</taxon>
        <taxon>Hemiptera</taxon>
        <taxon>Auchenorrhyncha</taxon>
        <taxon>Membracoidea</taxon>
        <taxon>Cicadellidae</taxon>
        <taxon>Cicadellinae</taxon>
        <taxon>Proconiini</taxon>
        <taxon>Homalodisca</taxon>
    </lineage>
</organism>
<gene>
    <name evidence="6" type="ORF">g.19897</name>
</gene>
<protein>
    <recommendedName>
        <fullName evidence="7">DNA-directed RNA polymerase III subunit RPC4</fullName>
    </recommendedName>
</protein>
<evidence type="ECO:0000256" key="3">
    <source>
        <dbReference type="ARBA" id="ARBA00023163"/>
    </source>
</evidence>
<keyword evidence="3" id="KW-0804">Transcription</keyword>
<comment type="subcellular location">
    <subcellularLocation>
        <location evidence="1">Nucleus</location>
    </subcellularLocation>
</comment>
<dbReference type="GO" id="GO:0005666">
    <property type="term" value="C:RNA polymerase III complex"/>
    <property type="evidence" value="ECO:0007669"/>
    <property type="project" value="InterPro"/>
</dbReference>
<name>A0A1B6I4T2_9HEMI</name>
<proteinExistence type="predicted"/>
<dbReference type="EMBL" id="GECU01025792">
    <property type="protein sequence ID" value="JAS81914.1"/>
    <property type="molecule type" value="Transcribed_RNA"/>
</dbReference>
<keyword evidence="2" id="KW-0240">DNA-directed RNA polymerase</keyword>
<feature type="region of interest" description="Disordered" evidence="5">
    <location>
        <begin position="283"/>
        <end position="316"/>
    </location>
</feature>
<evidence type="ECO:0008006" key="7">
    <source>
        <dbReference type="Google" id="ProtNLM"/>
    </source>
</evidence>
<feature type="compositionally biased region" description="Polar residues" evidence="5">
    <location>
        <begin position="292"/>
        <end position="311"/>
    </location>
</feature>
<reference evidence="6" key="1">
    <citation type="submission" date="2015-11" db="EMBL/GenBank/DDBJ databases">
        <title>De novo transcriptome assembly of four potential Pierce s Disease insect vectors from Arizona vineyards.</title>
        <authorList>
            <person name="Tassone E.E."/>
        </authorList>
    </citation>
    <scope>NUCLEOTIDE SEQUENCE</scope>
</reference>
<dbReference type="PANTHER" id="PTHR13408:SF0">
    <property type="entry name" value="DNA-DIRECTED RNA POLYMERASE III SUBUNIT RPC4"/>
    <property type="match status" value="1"/>
</dbReference>
<evidence type="ECO:0000256" key="1">
    <source>
        <dbReference type="ARBA" id="ARBA00004123"/>
    </source>
</evidence>
<dbReference type="GO" id="GO:0003677">
    <property type="term" value="F:DNA binding"/>
    <property type="evidence" value="ECO:0007669"/>
    <property type="project" value="InterPro"/>
</dbReference>
<dbReference type="AlphaFoldDB" id="A0A1B6I4T2"/>
<evidence type="ECO:0000256" key="2">
    <source>
        <dbReference type="ARBA" id="ARBA00022478"/>
    </source>
</evidence>